<dbReference type="PANTHER" id="PTHR36302">
    <property type="entry name" value="BLR7088 PROTEIN"/>
    <property type="match status" value="1"/>
</dbReference>
<protein>
    <recommendedName>
        <fullName evidence="3">Copper chaperone PCu(A)C</fullName>
    </recommendedName>
</protein>
<dbReference type="Pfam" id="PF04314">
    <property type="entry name" value="PCuAC"/>
    <property type="match status" value="1"/>
</dbReference>
<dbReference type="Gene3D" id="2.60.40.1890">
    <property type="entry name" value="PCu(A)C copper chaperone"/>
    <property type="match status" value="1"/>
</dbReference>
<keyword evidence="2" id="KW-1185">Reference proteome</keyword>
<dbReference type="SUPFAM" id="SSF110087">
    <property type="entry name" value="DR1885-like metal-binding protein"/>
    <property type="match status" value="1"/>
</dbReference>
<proteinExistence type="predicted"/>
<dbReference type="PANTHER" id="PTHR36302:SF1">
    <property type="entry name" value="COPPER CHAPERONE PCU(A)C"/>
    <property type="match status" value="1"/>
</dbReference>
<reference evidence="1 2" key="1">
    <citation type="journal article" date="2008" name="J. Bacteriol.">
        <title>Insights into plant cell wall degradation from the genome sequence of the soil bacterium Cellvibrio japonicus.</title>
        <authorList>
            <person name="Deboy R.T."/>
            <person name="Mongodin E.F."/>
            <person name="Fouts D.E."/>
            <person name="Tailford L.E."/>
            <person name="Khouri H."/>
            <person name="Emerson J.B."/>
            <person name="Mohamoud Y."/>
            <person name="Watkins K."/>
            <person name="Henrissat B."/>
            <person name="Gilbert H.J."/>
            <person name="Nelson K.E."/>
        </authorList>
    </citation>
    <scope>NUCLEOTIDE SEQUENCE [LARGE SCALE GENOMIC DNA]</scope>
    <source>
        <strain evidence="1 2">Ueda107</strain>
    </source>
</reference>
<sequence>MCSGNSLLLNYGNWLFLSGWSIGRRALLCCVLLAHAVTAYADLDIQRAWVKLAPPGSSVNAAYMTLANTGNTRMVITQVKADCCSMTMLHRTRQQAGSVTMEHLDELVLPPHSRIELAPGGLHIMLMRMNAPLLLNHQVNLQLVLSDGQEYSLSIPVLREWSDAGDH</sequence>
<accession>B3PKW7</accession>
<dbReference type="RefSeq" id="WP_012486535.1">
    <property type="nucleotide sequence ID" value="NC_010995.1"/>
</dbReference>
<dbReference type="HOGENOM" id="CLU_100939_0_4_6"/>
<dbReference type="InterPro" id="IPR058248">
    <property type="entry name" value="Lxx211020-like"/>
</dbReference>
<evidence type="ECO:0000313" key="2">
    <source>
        <dbReference type="Proteomes" id="UP000001036"/>
    </source>
</evidence>
<dbReference type="EMBL" id="CP000934">
    <property type="protein sequence ID" value="ACE83011.1"/>
    <property type="molecule type" value="Genomic_DNA"/>
</dbReference>
<gene>
    <name evidence="1" type="ordered locus">CJA_0874</name>
</gene>
<dbReference type="InterPro" id="IPR036182">
    <property type="entry name" value="PCuAC_sf"/>
</dbReference>
<dbReference type="OrthoDB" id="9796962at2"/>
<evidence type="ECO:0008006" key="3">
    <source>
        <dbReference type="Google" id="ProtNLM"/>
    </source>
</evidence>
<dbReference type="STRING" id="498211.CJA_0874"/>
<name>B3PKW7_CELJU</name>
<dbReference type="AlphaFoldDB" id="B3PKW7"/>
<evidence type="ECO:0000313" key="1">
    <source>
        <dbReference type="EMBL" id="ACE83011.1"/>
    </source>
</evidence>
<dbReference type="KEGG" id="cja:CJA_0874"/>
<dbReference type="InterPro" id="IPR007410">
    <property type="entry name" value="LpqE-like"/>
</dbReference>
<organism evidence="1 2">
    <name type="scientific">Cellvibrio japonicus (strain Ueda107)</name>
    <name type="common">Pseudomonas fluorescens subsp. cellulosa</name>
    <dbReference type="NCBI Taxonomy" id="498211"/>
    <lineage>
        <taxon>Bacteria</taxon>
        <taxon>Pseudomonadati</taxon>
        <taxon>Pseudomonadota</taxon>
        <taxon>Gammaproteobacteria</taxon>
        <taxon>Cellvibrionales</taxon>
        <taxon>Cellvibrionaceae</taxon>
        <taxon>Cellvibrio</taxon>
    </lineage>
</organism>
<dbReference type="eggNOG" id="COG2847">
    <property type="taxonomic scope" value="Bacteria"/>
</dbReference>
<dbReference type="Proteomes" id="UP000001036">
    <property type="component" value="Chromosome"/>
</dbReference>